<dbReference type="GO" id="GO:0006406">
    <property type="term" value="P:mRNA export from nucleus"/>
    <property type="evidence" value="ECO:0007669"/>
    <property type="project" value="TreeGrafter"/>
</dbReference>
<evidence type="ECO:0000313" key="6">
    <source>
        <dbReference type="Proteomes" id="UP001327560"/>
    </source>
</evidence>
<dbReference type="SUPFAM" id="SSF54928">
    <property type="entry name" value="RNA-binding domain, RBD"/>
    <property type="match status" value="1"/>
</dbReference>
<evidence type="ECO:0000256" key="2">
    <source>
        <dbReference type="PROSITE-ProRule" id="PRU00176"/>
    </source>
</evidence>
<dbReference type="SMART" id="SM01218">
    <property type="entry name" value="FoP_duplication"/>
    <property type="match status" value="1"/>
</dbReference>
<dbReference type="InterPro" id="IPR035979">
    <property type="entry name" value="RBD_domain_sf"/>
</dbReference>
<proteinExistence type="predicted"/>
<dbReference type="Pfam" id="PF00076">
    <property type="entry name" value="RRM_1"/>
    <property type="match status" value="1"/>
</dbReference>
<dbReference type="PANTHER" id="PTHR19965">
    <property type="entry name" value="RNA AND EXPORT FACTOR BINDING PROTEIN"/>
    <property type="match status" value="1"/>
</dbReference>
<dbReference type="GO" id="GO:0005634">
    <property type="term" value="C:nucleus"/>
    <property type="evidence" value="ECO:0007669"/>
    <property type="project" value="TreeGrafter"/>
</dbReference>
<dbReference type="Gene3D" id="3.30.70.330">
    <property type="match status" value="1"/>
</dbReference>
<dbReference type="Proteomes" id="UP001327560">
    <property type="component" value="Chromosome 7"/>
</dbReference>
<evidence type="ECO:0000313" key="5">
    <source>
        <dbReference type="EMBL" id="WOL14887.1"/>
    </source>
</evidence>
<gene>
    <name evidence="5" type="ORF">Cni_G23668</name>
</gene>
<dbReference type="PROSITE" id="PS50102">
    <property type="entry name" value="RRM"/>
    <property type="match status" value="1"/>
</dbReference>
<dbReference type="PANTHER" id="PTHR19965:SF35">
    <property type="entry name" value="RNA ANNEALING PROTEIN YRA1"/>
    <property type="match status" value="1"/>
</dbReference>
<keyword evidence="6" id="KW-1185">Reference proteome</keyword>
<dbReference type="GO" id="GO:0003729">
    <property type="term" value="F:mRNA binding"/>
    <property type="evidence" value="ECO:0007669"/>
    <property type="project" value="TreeGrafter"/>
</dbReference>
<evidence type="ECO:0000256" key="3">
    <source>
        <dbReference type="SAM" id="MobiDB-lite"/>
    </source>
</evidence>
<dbReference type="InterPro" id="IPR012677">
    <property type="entry name" value="Nucleotide-bd_a/b_plait_sf"/>
</dbReference>
<dbReference type="Pfam" id="PF13865">
    <property type="entry name" value="FoP_duplication"/>
    <property type="match status" value="1"/>
</dbReference>
<dbReference type="AlphaFoldDB" id="A0AAQ3KWP6"/>
<evidence type="ECO:0000256" key="1">
    <source>
        <dbReference type="ARBA" id="ARBA00022884"/>
    </source>
</evidence>
<accession>A0AAQ3KWP6</accession>
<name>A0AAQ3KWP6_9LILI</name>
<organism evidence="5 6">
    <name type="scientific">Canna indica</name>
    <name type="common">Indian-shot</name>
    <dbReference type="NCBI Taxonomy" id="4628"/>
    <lineage>
        <taxon>Eukaryota</taxon>
        <taxon>Viridiplantae</taxon>
        <taxon>Streptophyta</taxon>
        <taxon>Embryophyta</taxon>
        <taxon>Tracheophyta</taxon>
        <taxon>Spermatophyta</taxon>
        <taxon>Magnoliopsida</taxon>
        <taxon>Liliopsida</taxon>
        <taxon>Zingiberales</taxon>
        <taxon>Cannaceae</taxon>
        <taxon>Canna</taxon>
    </lineage>
</organism>
<reference evidence="5 6" key="1">
    <citation type="submission" date="2023-10" db="EMBL/GenBank/DDBJ databases">
        <title>Chromosome-scale genome assembly provides insights into flower coloration mechanisms of Canna indica.</title>
        <authorList>
            <person name="Li C."/>
        </authorList>
    </citation>
    <scope>NUCLEOTIDE SEQUENCE [LARGE SCALE GENOMIC DNA]</scope>
    <source>
        <tissue evidence="5">Flower</tissue>
    </source>
</reference>
<dbReference type="InterPro" id="IPR051229">
    <property type="entry name" value="ALYREF_mRNA_export"/>
</dbReference>
<sequence length="227" mass="24756">MVEGLDMSLDDIIKKNKTYSGGARGRRGGAGPSRRFSSRGGYRFAPYSTAKAPGTVWKHNMYSDRTDGCSATAARVSSKEAGTKLIVSNLDYGVSDVDVEDIFSSVGDLKHCSINYDRTGRSMGSAVVMFLRRRDALAAMTKFNNVSLDGKPMNIEIVGFDASKHAAVPQIANRDRRRYSGAIQSNGLRGGRKGRGYRQNDRRGSAISAEALDADLEKYHREASETN</sequence>
<dbReference type="SMART" id="SM00360">
    <property type="entry name" value="RRM"/>
    <property type="match status" value="1"/>
</dbReference>
<evidence type="ECO:0000259" key="4">
    <source>
        <dbReference type="PROSITE" id="PS50102"/>
    </source>
</evidence>
<dbReference type="InterPro" id="IPR000504">
    <property type="entry name" value="RRM_dom"/>
</dbReference>
<protein>
    <submittedName>
        <fullName evidence="5">THO complex subunit 4A-like isoform X1</fullName>
    </submittedName>
</protein>
<dbReference type="InterPro" id="IPR025715">
    <property type="entry name" value="FoP_C"/>
</dbReference>
<feature type="domain" description="RRM" evidence="4">
    <location>
        <begin position="83"/>
        <end position="160"/>
    </location>
</feature>
<keyword evidence="1 2" id="KW-0694">RNA-binding</keyword>
<feature type="region of interest" description="Disordered" evidence="3">
    <location>
        <begin position="182"/>
        <end position="205"/>
    </location>
</feature>
<dbReference type="EMBL" id="CP136896">
    <property type="protein sequence ID" value="WOL14887.1"/>
    <property type="molecule type" value="Genomic_DNA"/>
</dbReference>